<dbReference type="EMBL" id="CP042914">
    <property type="protein sequence ID" value="QEG39041.1"/>
    <property type="molecule type" value="Genomic_DNA"/>
</dbReference>
<dbReference type="AlphaFoldDB" id="A0A5B9QYI1"/>
<gene>
    <name evidence="2" type="ORF">UC8_10020</name>
</gene>
<dbReference type="RefSeq" id="WP_068142299.1">
    <property type="nucleotide sequence ID" value="NZ_CP042914.1"/>
</dbReference>
<protein>
    <recommendedName>
        <fullName evidence="4">Tetratricopeptide repeat protein</fullName>
    </recommendedName>
</protein>
<evidence type="ECO:0008006" key="4">
    <source>
        <dbReference type="Google" id="ProtNLM"/>
    </source>
</evidence>
<dbReference type="InterPro" id="IPR011990">
    <property type="entry name" value="TPR-like_helical_dom_sf"/>
</dbReference>
<dbReference type="Proteomes" id="UP000325286">
    <property type="component" value="Chromosome"/>
</dbReference>
<evidence type="ECO:0000313" key="3">
    <source>
        <dbReference type="Proteomes" id="UP000325286"/>
    </source>
</evidence>
<proteinExistence type="predicted"/>
<dbReference type="OrthoDB" id="215446at2"/>
<evidence type="ECO:0000256" key="1">
    <source>
        <dbReference type="SAM" id="Phobius"/>
    </source>
</evidence>
<keyword evidence="1" id="KW-0472">Membrane</keyword>
<keyword evidence="1" id="KW-0812">Transmembrane</keyword>
<feature type="transmembrane region" description="Helical" evidence="1">
    <location>
        <begin position="38"/>
        <end position="57"/>
    </location>
</feature>
<reference evidence="2 3" key="1">
    <citation type="submission" date="2019-08" db="EMBL/GenBank/DDBJ databases">
        <title>Deep-cultivation of Planctomycetes and their phenomic and genomic characterization uncovers novel biology.</title>
        <authorList>
            <person name="Wiegand S."/>
            <person name="Jogler M."/>
            <person name="Boedeker C."/>
            <person name="Pinto D."/>
            <person name="Vollmers J."/>
            <person name="Rivas-Marin E."/>
            <person name="Kohn T."/>
            <person name="Peeters S.H."/>
            <person name="Heuer A."/>
            <person name="Rast P."/>
            <person name="Oberbeckmann S."/>
            <person name="Bunk B."/>
            <person name="Jeske O."/>
            <person name="Meyerdierks A."/>
            <person name="Storesund J.E."/>
            <person name="Kallscheuer N."/>
            <person name="Luecker S."/>
            <person name="Lage O.M."/>
            <person name="Pohl T."/>
            <person name="Merkel B.J."/>
            <person name="Hornburger P."/>
            <person name="Mueller R.-W."/>
            <person name="Bruemmer F."/>
            <person name="Labrenz M."/>
            <person name="Spormann A.M."/>
            <person name="Op den Camp H."/>
            <person name="Overmann J."/>
            <person name="Amann R."/>
            <person name="Jetten M.S.M."/>
            <person name="Mascher T."/>
            <person name="Medema M.H."/>
            <person name="Devos D.P."/>
            <person name="Kaster A.-K."/>
            <person name="Ovreas L."/>
            <person name="Rohde M."/>
            <person name="Galperin M.Y."/>
            <person name="Jogler C."/>
        </authorList>
    </citation>
    <scope>NUCLEOTIDE SEQUENCE [LARGE SCALE GENOMIC DNA]</scope>
    <source>
        <strain evidence="2 3">UC8</strain>
    </source>
</reference>
<dbReference type="KEGG" id="rul:UC8_10020"/>
<feature type="transmembrane region" description="Helical" evidence="1">
    <location>
        <begin position="12"/>
        <end position="32"/>
    </location>
</feature>
<keyword evidence="3" id="KW-1185">Reference proteome</keyword>
<accession>A0A5B9QYI1</accession>
<dbReference type="SUPFAM" id="SSF48452">
    <property type="entry name" value="TPR-like"/>
    <property type="match status" value="1"/>
</dbReference>
<dbReference type="Gene3D" id="1.25.40.10">
    <property type="entry name" value="Tetratricopeptide repeat domain"/>
    <property type="match status" value="1"/>
</dbReference>
<feature type="transmembrane region" description="Helical" evidence="1">
    <location>
        <begin position="103"/>
        <end position="121"/>
    </location>
</feature>
<feature type="transmembrane region" description="Helical" evidence="1">
    <location>
        <begin position="69"/>
        <end position="91"/>
    </location>
</feature>
<keyword evidence="1" id="KW-1133">Transmembrane helix</keyword>
<name>A0A5B9QYI1_9BACT</name>
<sequence length="398" mass="43434">MNSNSQSSLEWMWILLAVAAVIAFFSWLSTAAGDAVPLFARPDVVACCVLASLPAGLRLRQRLQGQSRAVRAGIAAAAAAVALVGFQIIHLQIAAGLATRATWPWQVLVAGSATLAAILAASLRTPSQLQHRVLPWSWDVGFLALLLAIPAAYNDSIAQGLHNDLQQSLNDQRVTRACRQSAQLMQLQPQRTIGELNVAGLQQELRQAQTQLQSQLESTPPQPHSLTAIGQRVVLLMQLDRHEQALVCLQPLLHGERFHPIALDYQGLCYQRMEQPQASLAAYQASAEYWREQIAQDADQPPEGLASALRGIGYAARQLNQRGLEERAYAELVAVAPSGENHLLLAQCYQEHQKTDLARTHAMAGKQLSPERSAQADKILSALTVEHFGCLNSLRSVR</sequence>
<feature type="transmembrane region" description="Helical" evidence="1">
    <location>
        <begin position="133"/>
        <end position="153"/>
    </location>
</feature>
<organism evidence="2 3">
    <name type="scientific">Roseimaritima ulvae</name>
    <dbReference type="NCBI Taxonomy" id="980254"/>
    <lineage>
        <taxon>Bacteria</taxon>
        <taxon>Pseudomonadati</taxon>
        <taxon>Planctomycetota</taxon>
        <taxon>Planctomycetia</taxon>
        <taxon>Pirellulales</taxon>
        <taxon>Pirellulaceae</taxon>
        <taxon>Roseimaritima</taxon>
    </lineage>
</organism>
<evidence type="ECO:0000313" key="2">
    <source>
        <dbReference type="EMBL" id="QEG39041.1"/>
    </source>
</evidence>